<gene>
    <name evidence="4" type="ORF">C6P46_004588</name>
</gene>
<dbReference type="EMBL" id="PUHQ01000044">
    <property type="protein sequence ID" value="KAG0660408.1"/>
    <property type="molecule type" value="Genomic_DNA"/>
</dbReference>
<evidence type="ECO:0000256" key="2">
    <source>
        <dbReference type="ARBA" id="ARBA00023128"/>
    </source>
</evidence>
<comment type="subcellular location">
    <subcellularLocation>
        <location evidence="1">Mitochondrion</location>
    </subcellularLocation>
</comment>
<evidence type="ECO:0000256" key="3">
    <source>
        <dbReference type="SAM" id="MobiDB-lite"/>
    </source>
</evidence>
<feature type="region of interest" description="Disordered" evidence="3">
    <location>
        <begin position="147"/>
        <end position="168"/>
    </location>
</feature>
<feature type="compositionally biased region" description="Polar residues" evidence="3">
    <location>
        <begin position="10"/>
        <end position="22"/>
    </location>
</feature>
<dbReference type="PANTHER" id="PTHR28133">
    <property type="entry name" value="REQUIRED FOR RESPIRATORY GROWTH PROTEIN 7, MITOCHONDRIAL"/>
    <property type="match status" value="1"/>
</dbReference>
<accession>A0A9P7B697</accession>
<feature type="region of interest" description="Disordered" evidence="3">
    <location>
        <begin position="1"/>
        <end position="24"/>
    </location>
</feature>
<evidence type="ECO:0008006" key="6">
    <source>
        <dbReference type="Google" id="ProtNLM"/>
    </source>
</evidence>
<dbReference type="Pfam" id="PF10356">
    <property type="entry name" value="RRG7"/>
    <property type="match status" value="1"/>
</dbReference>
<comment type="caution">
    <text evidence="4">The sequence shown here is derived from an EMBL/GenBank/DDBJ whole genome shotgun (WGS) entry which is preliminary data.</text>
</comment>
<name>A0A9P7B697_RHOMI</name>
<evidence type="ECO:0000256" key="1">
    <source>
        <dbReference type="ARBA" id="ARBA00004173"/>
    </source>
</evidence>
<keyword evidence="5" id="KW-1185">Reference proteome</keyword>
<evidence type="ECO:0000313" key="4">
    <source>
        <dbReference type="EMBL" id="KAG0660408.1"/>
    </source>
</evidence>
<reference evidence="4 5" key="1">
    <citation type="submission" date="2020-11" db="EMBL/GenBank/DDBJ databases">
        <title>Kefir isolates.</title>
        <authorList>
            <person name="Marcisauskas S."/>
            <person name="Kim Y."/>
            <person name="Blasche S."/>
        </authorList>
    </citation>
    <scope>NUCLEOTIDE SEQUENCE [LARGE SCALE GENOMIC DNA]</scope>
    <source>
        <strain evidence="4 5">KR</strain>
    </source>
</reference>
<dbReference type="GO" id="GO:0005739">
    <property type="term" value="C:mitochondrion"/>
    <property type="evidence" value="ECO:0007669"/>
    <property type="project" value="UniProtKB-SubCell"/>
</dbReference>
<dbReference type="AlphaFoldDB" id="A0A9P7B697"/>
<dbReference type="InterPro" id="IPR018828">
    <property type="entry name" value="RRG7"/>
</dbReference>
<dbReference type="OrthoDB" id="20734at2759"/>
<organism evidence="4 5">
    <name type="scientific">Rhodotorula mucilaginosa</name>
    <name type="common">Yeast</name>
    <name type="synonym">Rhodotorula rubra</name>
    <dbReference type="NCBI Taxonomy" id="5537"/>
    <lineage>
        <taxon>Eukaryota</taxon>
        <taxon>Fungi</taxon>
        <taxon>Dikarya</taxon>
        <taxon>Basidiomycota</taxon>
        <taxon>Pucciniomycotina</taxon>
        <taxon>Microbotryomycetes</taxon>
        <taxon>Sporidiobolales</taxon>
        <taxon>Sporidiobolaceae</taxon>
        <taxon>Rhodotorula</taxon>
    </lineage>
</organism>
<protein>
    <recommendedName>
        <fullName evidence="6">Restriction endonuclease type IV Mrr domain-containing protein</fullName>
    </recommendedName>
</protein>
<dbReference type="PANTHER" id="PTHR28133:SF1">
    <property type="entry name" value="REQUIRED FOR RESPIRATORY GROWTH PROTEIN 7, MITOCHONDRIAL"/>
    <property type="match status" value="1"/>
</dbReference>
<keyword evidence="2" id="KW-0496">Mitochondrion</keyword>
<sequence length="264" mass="27865">MTTKLPRARSASSGVRNRSPALSPTALGTAYENATRAFLSQPPFSIHGLLNVGGAGDGGVDLRGRWTWQPPPPPFPRQGDRDVGFLNLANGASPHTLSARDQRGPVDNEPRLQTWDVLVQCKAEKDHLGPAIVRQLEGSILADLARRNPPRRSLAPPPPPTTVPGGRDTAAPIGILVGLSGFSRAAILHAQTSALPIVLAHLTIRDVQQLVATRGERERDDFGRGAATLVSASVNKAFRRLVEGAFPLPDEAGSVSNGGESSCA</sequence>
<dbReference type="Proteomes" id="UP000777482">
    <property type="component" value="Unassembled WGS sequence"/>
</dbReference>
<evidence type="ECO:0000313" key="5">
    <source>
        <dbReference type="Proteomes" id="UP000777482"/>
    </source>
</evidence>
<proteinExistence type="predicted"/>